<name>M7P9B3_PNEMU</name>
<dbReference type="Proteomes" id="UP000011958">
    <property type="component" value="Unassembled WGS sequence"/>
</dbReference>
<reference evidence="17" key="1">
    <citation type="journal article" date="2016" name="Nat. Commun.">
        <title>Genome analysis of three Pneumocystis species reveals adaptation mechanisms to life exclusively in mammalian hosts.</title>
        <authorList>
            <person name="Ma L."/>
            <person name="Chen Z."/>
            <person name="Huang D.W."/>
            <person name="Kutty G."/>
            <person name="Ishihara M."/>
            <person name="Wang H."/>
            <person name="Abouelleil A."/>
            <person name="Bishop L."/>
            <person name="Davey E."/>
            <person name="Deng R."/>
            <person name="Deng X."/>
            <person name="Fan L."/>
            <person name="Fantoni G."/>
            <person name="Fitzgerald M."/>
            <person name="Gogineni E."/>
            <person name="Goldberg J.M."/>
            <person name="Handley G."/>
            <person name="Hu X."/>
            <person name="Huber C."/>
            <person name="Jiao X."/>
            <person name="Jones K."/>
            <person name="Levin J.Z."/>
            <person name="Liu Y."/>
            <person name="Macdonald P."/>
            <person name="Melnikov A."/>
            <person name="Raley C."/>
            <person name="Sassi M."/>
            <person name="Sherman B.T."/>
            <person name="Song X."/>
            <person name="Sykes S."/>
            <person name="Tran B."/>
            <person name="Walsh L."/>
            <person name="Xia Y."/>
            <person name="Yang J."/>
            <person name="Young S."/>
            <person name="Zeng Q."/>
            <person name="Zheng X."/>
            <person name="Stephens R."/>
            <person name="Nusbaum C."/>
            <person name="Birren B.W."/>
            <person name="Azadi P."/>
            <person name="Lempicki R.A."/>
            <person name="Cuomo C.A."/>
            <person name="Kovacs J.A."/>
        </authorList>
    </citation>
    <scope>NUCLEOTIDE SEQUENCE [LARGE SCALE GENOMIC DNA]</scope>
    <source>
        <strain evidence="17">B123</strain>
    </source>
</reference>
<protein>
    <recommendedName>
        <fullName evidence="11 12">Mannosyl-oligosaccharide glucosidase</fullName>
        <ecNumber evidence="11 12">3.2.1.106</ecNumber>
    </recommendedName>
    <alternativeName>
        <fullName evidence="13">Glucosidase I</fullName>
    </alternativeName>
</protein>
<evidence type="ECO:0000256" key="13">
    <source>
        <dbReference type="RuleBase" id="RU369107"/>
    </source>
</evidence>
<dbReference type="SUPFAM" id="SSF48208">
    <property type="entry name" value="Six-hairpin glycosidases"/>
    <property type="match status" value="1"/>
</dbReference>
<dbReference type="GO" id="GO:0098553">
    <property type="term" value="C:lumenal side of endoplasmic reticulum membrane"/>
    <property type="evidence" value="ECO:0007669"/>
    <property type="project" value="EnsemblFungi"/>
</dbReference>
<evidence type="ECO:0000256" key="12">
    <source>
        <dbReference type="RuleBase" id="RU368089"/>
    </source>
</evidence>
<keyword evidence="7" id="KW-1133">Transmembrane helix</keyword>
<feature type="domain" description="Glycosyl hydrolase family 63 N-terminal" evidence="15">
    <location>
        <begin position="41"/>
        <end position="259"/>
    </location>
</feature>
<keyword evidence="8" id="KW-0472">Membrane</keyword>
<evidence type="ECO:0000256" key="9">
    <source>
        <dbReference type="ARBA" id="ARBA00023180"/>
    </source>
</evidence>
<dbReference type="GO" id="GO:0006491">
    <property type="term" value="P:N-glycan processing"/>
    <property type="evidence" value="ECO:0007669"/>
    <property type="project" value="EnsemblFungi"/>
</dbReference>
<dbReference type="Pfam" id="PF03200">
    <property type="entry name" value="Glyco_hydro_63"/>
    <property type="match status" value="1"/>
</dbReference>
<evidence type="ECO:0000256" key="5">
    <source>
        <dbReference type="ARBA" id="ARBA00022824"/>
    </source>
</evidence>
<keyword evidence="5 12" id="KW-0256">Endoplasmic reticulum</keyword>
<comment type="catalytic activity">
    <reaction evidence="12">
        <text>N(4)-(alpha-D-Glc-(1-&gt;2)-alpha-D-Glc-(1-&gt;3)-alpha-D-Glc-(1-&gt;3)-alpha-D-Man-(1-&gt;2)-alpha-D-Man-(1-&gt;2)-alpha-D-Man-(1-&gt;3)-[alpha-D-Man-(1-&gt;2)-alpha-D-Man-(1-&gt;3)-[alpha-D-Man-(1-&gt;2)-alpha-D-Man-(1-&gt;6)]-alpha-D-Man-(1-&gt;6)]-beta-D-Man-(1-&gt;4)-beta-D-GlcNAc-(1-&gt;4)-beta-D-GlcNAc)-L-asparaginyl-[protein] + H2O = N(4)-(alpha-D-Glc-(1-&gt;3)-alpha-D-Glc-(1-&gt;3)-alpha-D-Man-(1-&gt;2)-alpha-D-Man-(1-&gt;2)-alpha-D-Man-(1-&gt;3)-[alpha-D-Man-(1-&gt;2)-alpha-D-Man-(1-&gt;3)-[alpha-D-Man-(1-&gt;2)-alpha-D-Man-(1-&gt;6)]-alpha-D-Man-(1-&gt;6)]-beta-D-Man-(1-&gt;4)-beta-D-GlcNAc-(1-&gt;4)-beta-D-GlcNAc)-L-asparaginyl-[protein] + beta-D-glucose</text>
        <dbReference type="Rhea" id="RHEA:55988"/>
        <dbReference type="Rhea" id="RHEA-COMP:12806"/>
        <dbReference type="Rhea" id="RHEA-COMP:14355"/>
        <dbReference type="ChEBI" id="CHEBI:15377"/>
        <dbReference type="ChEBI" id="CHEBI:15903"/>
        <dbReference type="ChEBI" id="CHEBI:59082"/>
        <dbReference type="ChEBI" id="CHEBI:132537"/>
        <dbReference type="EC" id="3.2.1.106"/>
    </reaction>
</comment>
<evidence type="ECO:0000256" key="3">
    <source>
        <dbReference type="ARBA" id="ARBA00022692"/>
    </source>
</evidence>
<proteinExistence type="inferred from homology"/>
<dbReference type="AlphaFoldDB" id="M7P9B3"/>
<dbReference type="InterPro" id="IPR031631">
    <property type="entry name" value="Glyco_hydro_63N"/>
</dbReference>
<dbReference type="GO" id="GO:0006488">
    <property type="term" value="P:dolichol-linked oligosaccharide biosynthetic process"/>
    <property type="evidence" value="ECO:0007669"/>
    <property type="project" value="EnsemblFungi"/>
</dbReference>
<comment type="subcellular location">
    <subcellularLocation>
        <location evidence="1 12">Endoplasmic reticulum membrane</location>
        <topology evidence="1 12">Single-pass type II membrane protein</topology>
    </subcellularLocation>
</comment>
<evidence type="ECO:0000256" key="6">
    <source>
        <dbReference type="ARBA" id="ARBA00022968"/>
    </source>
</evidence>
<dbReference type="InterPro" id="IPR038518">
    <property type="entry name" value="Glyco_hydro_63N_sf"/>
</dbReference>
<dbReference type="PANTHER" id="PTHR10412">
    <property type="entry name" value="MANNOSYL-OLIGOSACCHARIDE GLUCOSIDASE"/>
    <property type="match status" value="1"/>
</dbReference>
<dbReference type="InterPro" id="IPR012341">
    <property type="entry name" value="6hp_glycosidase-like_sf"/>
</dbReference>
<dbReference type="InterPro" id="IPR004888">
    <property type="entry name" value="Glycoside_hydrolase_63"/>
</dbReference>
<dbReference type="Pfam" id="PF16923">
    <property type="entry name" value="Glyco_hydro_63N"/>
    <property type="match status" value="1"/>
</dbReference>
<comment type="pathway">
    <text evidence="13">Glycan metabolism; N-glycan degradation.</text>
</comment>
<dbReference type="EMBL" id="AFWA02000006">
    <property type="protein sequence ID" value="EMR10445.1"/>
    <property type="molecule type" value="Genomic_DNA"/>
</dbReference>
<evidence type="ECO:0000256" key="10">
    <source>
        <dbReference type="ARBA" id="ARBA00023295"/>
    </source>
</evidence>
<dbReference type="RefSeq" id="XP_007873074.1">
    <property type="nucleotide sequence ID" value="XM_007874883.1"/>
</dbReference>
<gene>
    <name evidence="16" type="ORF">PNEG_01159</name>
</gene>
<dbReference type="GO" id="GO:0004573">
    <property type="term" value="F:Glc3Man9GlcNAc2 oligosaccharide glucosidase activity"/>
    <property type="evidence" value="ECO:0007669"/>
    <property type="project" value="UniProtKB-UniRule"/>
</dbReference>
<evidence type="ECO:0000256" key="11">
    <source>
        <dbReference type="ARBA" id="ARBA00038888"/>
    </source>
</evidence>
<organism evidence="16 17">
    <name type="scientific">Pneumocystis murina (strain B123)</name>
    <name type="common">Mouse pneumocystis pneumonia agent</name>
    <name type="synonym">Pneumocystis carinii f. sp. muris</name>
    <dbReference type="NCBI Taxonomy" id="1069680"/>
    <lineage>
        <taxon>Eukaryota</taxon>
        <taxon>Fungi</taxon>
        <taxon>Dikarya</taxon>
        <taxon>Ascomycota</taxon>
        <taxon>Taphrinomycotina</taxon>
        <taxon>Pneumocystomycetes</taxon>
        <taxon>Pneumocystaceae</taxon>
        <taxon>Pneumocystis</taxon>
    </lineage>
</organism>
<dbReference type="GO" id="GO:0070880">
    <property type="term" value="P:fungal-type cell wall beta-glucan biosynthetic process"/>
    <property type="evidence" value="ECO:0007669"/>
    <property type="project" value="EnsemblFungi"/>
</dbReference>
<sequence>MIFYGKLVFIILLIKEWILIYTKANVSEWLAKEVEIAENASLFWGPYRPNLYMGIRSRDPEGMLMGIMWMAVDNYTQIREIRHTCEQNHNIKMYGWEEFDVRKGGRQIIKDDEMNVEIEIGFAKIYTEKHNGNWGLRIKGKPKNVYNKISIFFYIASSNDEIKLISELGKEGVKGNVVFMNKISKKKNIEITQGPSTNTYPLFTHTAENEKHLDRFMYHSMKVPKKEMWMAKDLLYSVLILTTRDYYKKYNEDIPPAALYYTLPNIDEEGNFHFVQRVFQGPFEFDILYSSTDDPMTSHQLENEIISNSKLFKERFMKIFSFKDPFNSDKYIEFAQNLLSNLLGNIGYFYGDSIVDRTYSYEYQEVFEEYDSYVSPQIQGPFSLFTTTPNRSFFPRGFYWDEGFHLLLIGHWDNDLSLEIIKSWFSLIDDDGWIAREQILGDESRSKVPKEFIIQYSYCANPPTLILPIISFLEKLEQNNRNETDQDNKKENIYSKYIKYPELAIDYLKKIYPLICRQYNWYRRTQQGEIEEWNRNASSPNEGYRWRGCTPQHCFASGLDDYPRAYPHNGELHLDLLSWMGLFTKGLKIIAEKIGYQEDVEKYKSIENAIIKNIDDLHWSDEHNAYCDCTIDKKYLSIHECHIGYVTIFPLLTGLLSASSPRFDKLLDIMYSSDHLWSSYGLRSLSTKNPYFEKDENYWRGPIWININYMALQSLYKNYINTPGPYQEKAKKIYHELRINIVNTVFNEWKRTNFAWEQYNQASGAGQRTKGFTGWTSLIVNILSEKY</sequence>
<evidence type="ECO:0000256" key="1">
    <source>
        <dbReference type="ARBA" id="ARBA00004648"/>
    </source>
</evidence>
<dbReference type="GeneID" id="19894856"/>
<comment type="function">
    <text evidence="12">Cleaves the distal alpha 1,2-linked glucose residue from the Glc(3)Man(9)GlcNAc(2) oligosaccharide precursor.</text>
</comment>
<feature type="domain" description="Glycosyl hydrolase family 63 C-terminal" evidence="14">
    <location>
        <begin position="297"/>
        <end position="785"/>
    </location>
</feature>
<evidence type="ECO:0000256" key="4">
    <source>
        <dbReference type="ARBA" id="ARBA00022801"/>
    </source>
</evidence>
<dbReference type="GO" id="GO:0009311">
    <property type="term" value="P:oligosaccharide metabolic process"/>
    <property type="evidence" value="ECO:0007669"/>
    <property type="project" value="UniProtKB-UniRule"/>
</dbReference>
<dbReference type="OMA" id="FNWYNTT"/>
<comment type="similarity">
    <text evidence="2 12">Belongs to the glycosyl hydrolase 63 family.</text>
</comment>
<evidence type="ECO:0000313" key="17">
    <source>
        <dbReference type="Proteomes" id="UP000011958"/>
    </source>
</evidence>
<dbReference type="Gene3D" id="2.70.98.110">
    <property type="entry name" value="Glycosyl hydrolase family 63, N-terminal domain"/>
    <property type="match status" value="1"/>
</dbReference>
<accession>M7P9B3</accession>
<evidence type="ECO:0000256" key="8">
    <source>
        <dbReference type="ARBA" id="ARBA00023136"/>
    </source>
</evidence>
<evidence type="ECO:0000256" key="7">
    <source>
        <dbReference type="ARBA" id="ARBA00022989"/>
    </source>
</evidence>
<keyword evidence="17" id="KW-1185">Reference proteome</keyword>
<dbReference type="OrthoDB" id="410058at2759"/>
<comment type="caution">
    <text evidence="16">The sequence shown here is derived from an EMBL/GenBank/DDBJ whole genome shotgun (WGS) entry which is preliminary data.</text>
</comment>
<evidence type="ECO:0000259" key="15">
    <source>
        <dbReference type="Pfam" id="PF16923"/>
    </source>
</evidence>
<dbReference type="eggNOG" id="KOG2161">
    <property type="taxonomic scope" value="Eukaryota"/>
</dbReference>
<keyword evidence="3" id="KW-0812">Transmembrane</keyword>
<evidence type="ECO:0000313" key="16">
    <source>
        <dbReference type="EMBL" id="EMR10445.1"/>
    </source>
</evidence>
<dbReference type="HOGENOM" id="CLU_007380_1_0_1"/>
<dbReference type="EC" id="3.2.1.106" evidence="11 12"/>
<dbReference type="PANTHER" id="PTHR10412:SF11">
    <property type="entry name" value="MANNOSYL-OLIGOSACCHARIDE GLUCOSIDASE"/>
    <property type="match status" value="1"/>
</dbReference>
<dbReference type="VEuPathDB" id="FungiDB:PNEG_01159"/>
<dbReference type="Gene3D" id="1.50.10.10">
    <property type="match status" value="1"/>
</dbReference>
<keyword evidence="9 13" id="KW-0325">Glycoprotein</keyword>
<dbReference type="InterPro" id="IPR008928">
    <property type="entry name" value="6-hairpin_glycosidase_sf"/>
</dbReference>
<dbReference type="InterPro" id="IPR031335">
    <property type="entry name" value="Glyco_hydro_63_C"/>
</dbReference>
<evidence type="ECO:0000256" key="2">
    <source>
        <dbReference type="ARBA" id="ARBA00010833"/>
    </source>
</evidence>
<evidence type="ECO:0000259" key="14">
    <source>
        <dbReference type="Pfam" id="PF03200"/>
    </source>
</evidence>
<keyword evidence="6" id="KW-0735">Signal-anchor</keyword>
<keyword evidence="10 12" id="KW-0326">Glycosidase</keyword>
<keyword evidence="4 12" id="KW-0378">Hydrolase</keyword>
<dbReference type="STRING" id="1069680.M7P9B3"/>